<name>A0ABD5BM36_SERMA</name>
<dbReference type="Gene3D" id="1.10.530.40">
    <property type="match status" value="1"/>
</dbReference>
<evidence type="ECO:0000256" key="1">
    <source>
        <dbReference type="ARBA" id="ARBA00022529"/>
    </source>
</evidence>
<sequence>KTAKLNCYTTSPLWGGWFGKRCFLDKEIMMKAIRKGDRGNHVKSLQELLNKQGAILNPDGIFGLKTELAVKKVQRKKGLHVDGIAGRKTFLALGSHVETRAPQPPIGGSAGRQGPGAMGISQSGLRFIFNIEAWRGVSNHLHWPGGASGVTLGPGYDMKARSIESIKNTMIAIGLDSATADKISAAAGLHHQQAKDFAKENHNLVVLTDTQETELLKFIVPAYEKAVRNKILVPLTQQEFDALVSFAYNPGGRLNNVAAFINQSKISDAMTEIKRAITSGGKVMKGLINRRNYEVDLYLNGNYR</sequence>
<dbReference type="SUPFAM" id="SSF47090">
    <property type="entry name" value="PGBD-like"/>
    <property type="match status" value="1"/>
</dbReference>
<keyword evidence="1 4" id="KW-0929">Antimicrobial</keyword>
<dbReference type="InterPro" id="IPR036366">
    <property type="entry name" value="PGBDSf"/>
</dbReference>
<evidence type="ECO:0000313" key="7">
    <source>
        <dbReference type="Proteomes" id="UP001234811"/>
    </source>
</evidence>
<dbReference type="InterPro" id="IPR051018">
    <property type="entry name" value="Bacteriophage_GH24"/>
</dbReference>
<keyword evidence="4 6" id="KW-0378">Hydrolase</keyword>
<dbReference type="RefSeq" id="WP_309213156.1">
    <property type="nucleotide sequence ID" value="NZ_JAVIPQ010000315.1"/>
</dbReference>
<comment type="caution">
    <text evidence="6">The sequence shown here is derived from an EMBL/GenBank/DDBJ whole genome shotgun (WGS) entry which is preliminary data.</text>
</comment>
<dbReference type="EMBL" id="JAVIPQ010000315">
    <property type="protein sequence ID" value="MDQ9557412.1"/>
    <property type="molecule type" value="Genomic_DNA"/>
</dbReference>
<keyword evidence="2 4" id="KW-0081">Bacteriolytic enzyme</keyword>
<keyword evidence="4 6" id="KW-0326">Glycosidase</keyword>
<keyword evidence="3" id="KW-1035">Host cytoplasm</keyword>
<dbReference type="Pfam" id="PF01471">
    <property type="entry name" value="PG_binding_1"/>
    <property type="match status" value="1"/>
</dbReference>
<evidence type="ECO:0000256" key="2">
    <source>
        <dbReference type="ARBA" id="ARBA00022638"/>
    </source>
</evidence>
<reference evidence="6 7" key="1">
    <citation type="submission" date="2023-07" db="EMBL/GenBank/DDBJ databases">
        <title>Pathogens genome sequencing project 196.</title>
        <authorList>
            <person name="Cao X."/>
        </authorList>
    </citation>
    <scope>NUCLEOTIDE SEQUENCE [LARGE SCALE GENOMIC DNA]</scope>
    <source>
        <strain evidence="6 7">SM41</strain>
    </source>
</reference>
<evidence type="ECO:0000313" key="6">
    <source>
        <dbReference type="EMBL" id="MDQ9557412.1"/>
    </source>
</evidence>
<dbReference type="InterPro" id="IPR033907">
    <property type="entry name" value="Endolysin_autolysin"/>
</dbReference>
<dbReference type="GO" id="GO:0042742">
    <property type="term" value="P:defense response to bacterium"/>
    <property type="evidence" value="ECO:0007669"/>
    <property type="project" value="UniProtKB-KW"/>
</dbReference>
<protein>
    <recommendedName>
        <fullName evidence="4">Lysozyme</fullName>
        <ecNumber evidence="4">3.2.1.17</ecNumber>
    </recommendedName>
</protein>
<dbReference type="InterPro" id="IPR036365">
    <property type="entry name" value="PGBD-like_sf"/>
</dbReference>
<dbReference type="AlphaFoldDB" id="A0ABD5BM36"/>
<organism evidence="6 7">
    <name type="scientific">Serratia marcescens</name>
    <dbReference type="NCBI Taxonomy" id="615"/>
    <lineage>
        <taxon>Bacteria</taxon>
        <taxon>Pseudomonadati</taxon>
        <taxon>Pseudomonadota</taxon>
        <taxon>Gammaproteobacteria</taxon>
        <taxon>Enterobacterales</taxon>
        <taxon>Yersiniaceae</taxon>
        <taxon>Serratia</taxon>
    </lineage>
</organism>
<feature type="non-terminal residue" evidence="6">
    <location>
        <position position="1"/>
    </location>
</feature>
<dbReference type="EC" id="3.2.1.17" evidence="4"/>
<evidence type="ECO:0000259" key="5">
    <source>
        <dbReference type="Pfam" id="PF01471"/>
    </source>
</evidence>
<dbReference type="GO" id="GO:0003796">
    <property type="term" value="F:lysozyme activity"/>
    <property type="evidence" value="ECO:0007669"/>
    <property type="project" value="UniProtKB-EC"/>
</dbReference>
<dbReference type="Pfam" id="PF00959">
    <property type="entry name" value="Phage_lysozyme"/>
    <property type="match status" value="1"/>
</dbReference>
<dbReference type="PANTHER" id="PTHR38107:SF3">
    <property type="entry name" value="LYSOZYME RRRD-RELATED"/>
    <property type="match status" value="1"/>
</dbReference>
<dbReference type="InterPro" id="IPR023347">
    <property type="entry name" value="Lysozyme_dom_sf"/>
</dbReference>
<evidence type="ECO:0000256" key="3">
    <source>
        <dbReference type="ARBA" id="ARBA00023200"/>
    </source>
</evidence>
<comment type="similarity">
    <text evidence="4">Belongs to the glycosyl hydrolase 24 family.</text>
</comment>
<dbReference type="InterPro" id="IPR002196">
    <property type="entry name" value="Glyco_hydro_24"/>
</dbReference>
<dbReference type="SUPFAM" id="SSF53955">
    <property type="entry name" value="Lysozyme-like"/>
    <property type="match status" value="1"/>
</dbReference>
<dbReference type="GO" id="GO:0031640">
    <property type="term" value="P:killing of cells of another organism"/>
    <property type="evidence" value="ECO:0007669"/>
    <property type="project" value="UniProtKB-KW"/>
</dbReference>
<dbReference type="InterPro" id="IPR023346">
    <property type="entry name" value="Lysozyme-like_dom_sf"/>
</dbReference>
<dbReference type="Proteomes" id="UP001234811">
    <property type="component" value="Unassembled WGS sequence"/>
</dbReference>
<dbReference type="CDD" id="cd00737">
    <property type="entry name" value="lyz_endolysin_autolysin"/>
    <property type="match status" value="1"/>
</dbReference>
<dbReference type="Gene3D" id="1.10.101.10">
    <property type="entry name" value="PGBD-like superfamily/PGBD"/>
    <property type="match status" value="1"/>
</dbReference>
<evidence type="ECO:0000256" key="4">
    <source>
        <dbReference type="RuleBase" id="RU003788"/>
    </source>
</evidence>
<feature type="domain" description="Peptidoglycan binding-like" evidence="5">
    <location>
        <begin position="38"/>
        <end position="93"/>
    </location>
</feature>
<comment type="catalytic activity">
    <reaction evidence="4">
        <text>Hydrolysis of (1-&gt;4)-beta-linkages between N-acetylmuramic acid and N-acetyl-D-glucosamine residues in a peptidoglycan and between N-acetyl-D-glucosamine residues in chitodextrins.</text>
        <dbReference type="EC" id="3.2.1.17"/>
    </reaction>
</comment>
<dbReference type="PANTHER" id="PTHR38107">
    <property type="match status" value="1"/>
</dbReference>
<gene>
    <name evidence="6" type="ORF">RF091_18095</name>
</gene>
<accession>A0ABD5BM36</accession>
<dbReference type="InterPro" id="IPR002477">
    <property type="entry name" value="Peptidoglycan-bd-like"/>
</dbReference>
<proteinExistence type="inferred from homology"/>